<evidence type="ECO:0000313" key="6">
    <source>
        <dbReference type="EMBL" id="MBZ7986562.1"/>
    </source>
</evidence>
<dbReference type="Proteomes" id="UP000786183">
    <property type="component" value="Unassembled WGS sequence"/>
</dbReference>
<accession>A0ABS7WQE8</accession>
<feature type="transmembrane region" description="Helical" evidence="5">
    <location>
        <begin position="107"/>
        <end position="126"/>
    </location>
</feature>
<evidence type="ECO:0000256" key="3">
    <source>
        <dbReference type="ARBA" id="ARBA00022989"/>
    </source>
</evidence>
<dbReference type="EMBL" id="JACGBB010000001">
    <property type="protein sequence ID" value="MBZ7986562.1"/>
    <property type="molecule type" value="Genomic_DNA"/>
</dbReference>
<organism evidence="6 7">
    <name type="scientific">Campylobacter canadensis</name>
    <dbReference type="NCBI Taxonomy" id="449520"/>
    <lineage>
        <taxon>Bacteria</taxon>
        <taxon>Pseudomonadati</taxon>
        <taxon>Campylobacterota</taxon>
        <taxon>Epsilonproteobacteria</taxon>
        <taxon>Campylobacterales</taxon>
        <taxon>Campylobacteraceae</taxon>
        <taxon>Campylobacter</taxon>
    </lineage>
</organism>
<evidence type="ECO:0000313" key="7">
    <source>
        <dbReference type="Proteomes" id="UP000786183"/>
    </source>
</evidence>
<dbReference type="PANTHER" id="PTHR35529:SF1">
    <property type="entry name" value="MANGANESE EFFLUX PUMP MNTP-RELATED"/>
    <property type="match status" value="1"/>
</dbReference>
<evidence type="ECO:0000256" key="5">
    <source>
        <dbReference type="SAM" id="Phobius"/>
    </source>
</evidence>
<feature type="transmembrane region" description="Helical" evidence="5">
    <location>
        <begin position="163"/>
        <end position="181"/>
    </location>
</feature>
<name>A0ABS7WQE8_9BACT</name>
<keyword evidence="3 5" id="KW-1133">Transmembrane helix</keyword>
<feature type="transmembrane region" description="Helical" evidence="5">
    <location>
        <begin position="133"/>
        <end position="157"/>
    </location>
</feature>
<evidence type="ECO:0000256" key="4">
    <source>
        <dbReference type="ARBA" id="ARBA00023136"/>
    </source>
</evidence>
<keyword evidence="4 5" id="KW-0472">Membrane</keyword>
<gene>
    <name evidence="6" type="ORF">AVCANL283_00350</name>
</gene>
<keyword evidence="1" id="KW-1003">Cell membrane</keyword>
<dbReference type="Pfam" id="PF02659">
    <property type="entry name" value="Mntp"/>
    <property type="match status" value="1"/>
</dbReference>
<comment type="caution">
    <text evidence="6">The sequence shown here is derived from an EMBL/GenBank/DDBJ whole genome shotgun (WGS) entry which is preliminary data.</text>
</comment>
<keyword evidence="7" id="KW-1185">Reference proteome</keyword>
<sequence length="188" mass="21265">MLSIILLAVALSIDACIVAFSYSLTLNKNLIKNAFIFSFSSAFFQAFMPIVGFFIMYYFGLKFIELAKKIDHFIVFFIFLFLGIKIIKDAFKNETIQIEKNLSFKIVFSLSVATSLDALAAGVLIFSSKLDILDCIFIIFVITFVLCFMSFCIAKSIKLNIKLLQIISAIIIILIGFKILIEHTIKHI</sequence>
<dbReference type="InterPro" id="IPR003810">
    <property type="entry name" value="Mntp/YtaF"/>
</dbReference>
<evidence type="ECO:0000256" key="1">
    <source>
        <dbReference type="ARBA" id="ARBA00022475"/>
    </source>
</evidence>
<feature type="transmembrane region" description="Helical" evidence="5">
    <location>
        <begin position="35"/>
        <end position="58"/>
    </location>
</feature>
<dbReference type="PANTHER" id="PTHR35529">
    <property type="entry name" value="MANGANESE EFFLUX PUMP MNTP-RELATED"/>
    <property type="match status" value="1"/>
</dbReference>
<evidence type="ECO:0000256" key="2">
    <source>
        <dbReference type="ARBA" id="ARBA00022692"/>
    </source>
</evidence>
<protein>
    <submittedName>
        <fullName evidence="6">Manganese efflux pump</fullName>
    </submittedName>
</protein>
<feature type="transmembrane region" description="Helical" evidence="5">
    <location>
        <begin position="70"/>
        <end position="87"/>
    </location>
</feature>
<dbReference type="RefSeq" id="WP_172232261.1">
    <property type="nucleotide sequence ID" value="NZ_CP035946.1"/>
</dbReference>
<proteinExistence type="predicted"/>
<keyword evidence="2 5" id="KW-0812">Transmembrane</keyword>
<reference evidence="6 7" key="1">
    <citation type="submission" date="2020-07" db="EMBL/GenBank/DDBJ databases">
        <title>Transfer of Campylobacter canadensis to the novel genus Avispirillum gen. nov., that also includes two novel species recovered from migratory waterfowl: Avispirillum anseris sp. nov. and Avispirillum brantae sp. nov.</title>
        <authorList>
            <person name="Miller W.G."/>
            <person name="Chapman M.H."/>
            <person name="Yee E."/>
            <person name="Inglis G.D."/>
        </authorList>
    </citation>
    <scope>NUCLEOTIDE SEQUENCE [LARGE SCALE GENOMIC DNA]</scope>
    <source>
        <strain evidence="6 7">L283</strain>
    </source>
</reference>